<dbReference type="FunFam" id="1.20.58.110:FF:000001">
    <property type="entry name" value="30S ribosomal protein S20"/>
    <property type="match status" value="1"/>
</dbReference>
<keyword evidence="5 8" id="KW-0689">Ribosomal protein</keyword>
<dbReference type="Gene3D" id="1.20.58.110">
    <property type="entry name" value="Ribosomal protein S20"/>
    <property type="match status" value="1"/>
</dbReference>
<dbReference type="InterPro" id="IPR002583">
    <property type="entry name" value="Ribosomal_bS20"/>
</dbReference>
<feature type="region of interest" description="Disordered" evidence="9">
    <location>
        <begin position="1"/>
        <end position="28"/>
    </location>
</feature>
<evidence type="ECO:0000256" key="5">
    <source>
        <dbReference type="ARBA" id="ARBA00022980"/>
    </source>
</evidence>
<proteinExistence type="inferred from homology"/>
<comment type="function">
    <text evidence="1 8">Binds directly to 16S ribosomal RNA.</text>
</comment>
<keyword evidence="3 8" id="KW-0699">rRNA-binding</keyword>
<accession>A0A1M5BAH9</accession>
<comment type="similarity">
    <text evidence="2 8">Belongs to the bacterial ribosomal protein bS20 family.</text>
</comment>
<reference evidence="10 11" key="1">
    <citation type="submission" date="2016-11" db="EMBL/GenBank/DDBJ databases">
        <authorList>
            <person name="Jaros S."/>
            <person name="Januszkiewicz K."/>
            <person name="Wedrychowicz H."/>
        </authorList>
    </citation>
    <scope>NUCLEOTIDE SEQUENCE [LARGE SCALE GENOMIC DNA]</scope>
    <source>
        <strain evidence="10 11">DSM 21986</strain>
    </source>
</reference>
<evidence type="ECO:0000256" key="1">
    <source>
        <dbReference type="ARBA" id="ARBA00003134"/>
    </source>
</evidence>
<dbReference type="PANTHER" id="PTHR33398">
    <property type="entry name" value="30S RIBOSOMAL PROTEIN S20"/>
    <property type="match status" value="1"/>
</dbReference>
<dbReference type="EMBL" id="FQUS01000008">
    <property type="protein sequence ID" value="SHF39509.1"/>
    <property type="molecule type" value="Genomic_DNA"/>
</dbReference>
<keyword evidence="11" id="KW-1185">Reference proteome</keyword>
<evidence type="ECO:0000256" key="9">
    <source>
        <dbReference type="SAM" id="MobiDB-lite"/>
    </source>
</evidence>
<evidence type="ECO:0000256" key="7">
    <source>
        <dbReference type="ARBA" id="ARBA00035136"/>
    </source>
</evidence>
<keyword evidence="6 8" id="KW-0687">Ribonucleoprotein</keyword>
<dbReference type="SUPFAM" id="SSF46992">
    <property type="entry name" value="Ribosomal protein S20"/>
    <property type="match status" value="1"/>
</dbReference>
<dbReference type="RefSeq" id="WP_073062576.1">
    <property type="nucleotide sequence ID" value="NZ_FQUS01000008.1"/>
</dbReference>
<organism evidence="10 11">
    <name type="scientific">Fodinibius roseus</name>
    <dbReference type="NCBI Taxonomy" id="1194090"/>
    <lineage>
        <taxon>Bacteria</taxon>
        <taxon>Pseudomonadati</taxon>
        <taxon>Balneolota</taxon>
        <taxon>Balneolia</taxon>
        <taxon>Balneolales</taxon>
        <taxon>Balneolaceae</taxon>
        <taxon>Fodinibius</taxon>
    </lineage>
</organism>
<dbReference type="GO" id="GO:0005829">
    <property type="term" value="C:cytosol"/>
    <property type="evidence" value="ECO:0007669"/>
    <property type="project" value="TreeGrafter"/>
</dbReference>
<keyword evidence="4 8" id="KW-0694">RNA-binding</keyword>
<dbReference type="STRING" id="1194090.SAMN05443144_10859"/>
<evidence type="ECO:0000256" key="8">
    <source>
        <dbReference type="HAMAP-Rule" id="MF_00500"/>
    </source>
</evidence>
<evidence type="ECO:0000256" key="4">
    <source>
        <dbReference type="ARBA" id="ARBA00022884"/>
    </source>
</evidence>
<dbReference type="NCBIfam" id="TIGR00029">
    <property type="entry name" value="S20"/>
    <property type="match status" value="1"/>
</dbReference>
<name>A0A1M5BAH9_9BACT</name>
<dbReference type="GO" id="GO:0015935">
    <property type="term" value="C:small ribosomal subunit"/>
    <property type="evidence" value="ECO:0007669"/>
    <property type="project" value="TreeGrafter"/>
</dbReference>
<dbReference type="GO" id="GO:0003735">
    <property type="term" value="F:structural constituent of ribosome"/>
    <property type="evidence" value="ECO:0007669"/>
    <property type="project" value="InterPro"/>
</dbReference>
<dbReference type="OrthoDB" id="9808392at2"/>
<evidence type="ECO:0000256" key="6">
    <source>
        <dbReference type="ARBA" id="ARBA00023274"/>
    </source>
</evidence>
<dbReference type="Pfam" id="PF01649">
    <property type="entry name" value="Ribosomal_S20p"/>
    <property type="match status" value="1"/>
</dbReference>
<dbReference type="AlphaFoldDB" id="A0A1M5BAH9"/>
<protein>
    <recommendedName>
        <fullName evidence="7 8">Small ribosomal subunit protein bS20</fullName>
    </recommendedName>
</protein>
<dbReference type="Proteomes" id="UP000184041">
    <property type="component" value="Unassembled WGS sequence"/>
</dbReference>
<dbReference type="HAMAP" id="MF_00500">
    <property type="entry name" value="Ribosomal_bS20"/>
    <property type="match status" value="1"/>
</dbReference>
<sequence length="83" mass="9661">MPQHKSAIKRVRQNEKRRKHNQPQRSKMKTLVKNALETTDQEQAQEAVREATSYLDKMAAKGLVHENFAARRKSKLAQHLNNL</sequence>
<evidence type="ECO:0000256" key="2">
    <source>
        <dbReference type="ARBA" id="ARBA00007634"/>
    </source>
</evidence>
<dbReference type="InterPro" id="IPR036510">
    <property type="entry name" value="Ribosomal_bS20_sf"/>
</dbReference>
<evidence type="ECO:0000313" key="10">
    <source>
        <dbReference type="EMBL" id="SHF39509.1"/>
    </source>
</evidence>
<dbReference type="GO" id="GO:0070181">
    <property type="term" value="F:small ribosomal subunit rRNA binding"/>
    <property type="evidence" value="ECO:0007669"/>
    <property type="project" value="TreeGrafter"/>
</dbReference>
<evidence type="ECO:0000313" key="11">
    <source>
        <dbReference type="Proteomes" id="UP000184041"/>
    </source>
</evidence>
<gene>
    <name evidence="8" type="primary">rpsT</name>
    <name evidence="10" type="ORF">SAMN05443144_10859</name>
</gene>
<evidence type="ECO:0000256" key="3">
    <source>
        <dbReference type="ARBA" id="ARBA00022730"/>
    </source>
</evidence>
<dbReference type="PANTHER" id="PTHR33398:SF1">
    <property type="entry name" value="SMALL RIBOSOMAL SUBUNIT PROTEIN BS20C"/>
    <property type="match status" value="1"/>
</dbReference>
<dbReference type="GO" id="GO:0006412">
    <property type="term" value="P:translation"/>
    <property type="evidence" value="ECO:0007669"/>
    <property type="project" value="UniProtKB-UniRule"/>
</dbReference>